<evidence type="ECO:0000259" key="2">
    <source>
        <dbReference type="Pfam" id="PF14472"/>
    </source>
</evidence>
<reference evidence="3" key="1">
    <citation type="journal article" date="2022" name="Microbiol. Spectr.">
        <title>Optimizing Conditions in the Acid Tolerance Test for Potential Probiotics Using Response Surface Methodology.</title>
        <authorList>
            <person name="Ko H.I."/>
            <person name="Jeong C.H."/>
            <person name="Hong S.W."/>
            <person name="Eun J.B."/>
            <person name="Kim T.W."/>
        </authorList>
    </citation>
    <scope>NUCLEOTIDE SEQUENCE</scope>
    <source>
        <strain evidence="3">KCKM 0438</strain>
    </source>
</reference>
<reference evidence="3" key="2">
    <citation type="submission" date="2023-09" db="EMBL/GenBank/DDBJ databases">
        <authorList>
            <person name="Kim T.W."/>
        </authorList>
    </citation>
    <scope>NUCLEOTIDE SEQUENCE</scope>
    <source>
        <strain evidence="3">KCKM 0438</strain>
    </source>
</reference>
<name>A0AAX4AC62_LACLC</name>
<evidence type="ECO:0000313" key="4">
    <source>
        <dbReference type="Proteomes" id="UP001254658"/>
    </source>
</evidence>
<dbReference type="InterPro" id="IPR018649">
    <property type="entry name" value="SHOCT"/>
</dbReference>
<feature type="domain" description="SHOCT" evidence="1">
    <location>
        <begin position="136"/>
        <end position="163"/>
    </location>
</feature>
<feature type="domain" description="DUF4429" evidence="2">
    <location>
        <begin position="20"/>
        <end position="109"/>
    </location>
</feature>
<organism evidence="3 4">
    <name type="scientific">Lactococcus lactis subsp. cremoris</name>
    <name type="common">Streptococcus cremoris</name>
    <dbReference type="NCBI Taxonomy" id="1359"/>
    <lineage>
        <taxon>Bacteria</taxon>
        <taxon>Bacillati</taxon>
        <taxon>Bacillota</taxon>
        <taxon>Bacilli</taxon>
        <taxon>Lactobacillales</taxon>
        <taxon>Streptococcaceae</taxon>
        <taxon>Lactococcus</taxon>
    </lineage>
</organism>
<dbReference type="Pfam" id="PF14472">
    <property type="entry name" value="DUF4429"/>
    <property type="match status" value="1"/>
</dbReference>
<gene>
    <name evidence="3" type="ORF">RF668_08850</name>
</gene>
<proteinExistence type="predicted"/>
<dbReference type="RefSeq" id="WP_021037416.1">
    <property type="nucleotide sequence ID" value="NZ_CP133787.1"/>
</dbReference>
<protein>
    <submittedName>
        <fullName evidence="3">SHOCT domain-containing protein</fullName>
    </submittedName>
</protein>
<dbReference type="Pfam" id="PF09851">
    <property type="entry name" value="SHOCT"/>
    <property type="match status" value="1"/>
</dbReference>
<sequence>MSELKHIAKGANGQVEAYDDKIVITRKGFLGVVTQGLKGDRTIYYSDLKGIEYKKPTFVANGYIQFITSAELANTSNVSILGGTTGKGAKDPNTVVLRAFKKENVAQYIALHDFVMEKFEESKNKNFVTSNISTADELKKFKELLDSGVISQEDFDTQKKKLLK</sequence>
<evidence type="ECO:0000313" key="3">
    <source>
        <dbReference type="EMBL" id="WMX69998.1"/>
    </source>
</evidence>
<dbReference type="AlphaFoldDB" id="A0AAX4AC62"/>
<accession>A0AAX4AC62</accession>
<dbReference type="InterPro" id="IPR027860">
    <property type="entry name" value="DUF4429"/>
</dbReference>
<dbReference type="EMBL" id="CP133787">
    <property type="protein sequence ID" value="WMX69998.1"/>
    <property type="molecule type" value="Genomic_DNA"/>
</dbReference>
<dbReference type="Proteomes" id="UP001254658">
    <property type="component" value="Chromosome"/>
</dbReference>
<dbReference type="GeneID" id="61110632"/>
<evidence type="ECO:0000259" key="1">
    <source>
        <dbReference type="Pfam" id="PF09851"/>
    </source>
</evidence>